<proteinExistence type="inferred from homology"/>
<dbReference type="EC" id="6.1.1.11" evidence="4"/>
<keyword evidence="7" id="KW-0547">Nucleotide-binding</keyword>
<dbReference type="InterPro" id="IPR002314">
    <property type="entry name" value="aa-tRNA-synt_IIb"/>
</dbReference>
<reference evidence="17" key="1">
    <citation type="journal article" date="2019" name="Int. J. Syst. Evol. Microbiol.">
        <title>The Global Catalogue of Microorganisms (GCM) 10K type strain sequencing project: providing services to taxonomists for standard genome sequencing and annotation.</title>
        <authorList>
            <consortium name="The Broad Institute Genomics Platform"/>
            <consortium name="The Broad Institute Genome Sequencing Center for Infectious Disease"/>
            <person name="Wu L."/>
            <person name="Ma J."/>
        </authorList>
    </citation>
    <scope>NUCLEOTIDE SEQUENCE [LARGE SCALE GENOMIC DNA]</scope>
    <source>
        <strain evidence="17">CGMCC 1.12470</strain>
    </source>
</reference>
<dbReference type="Gene3D" id="3.30.930.10">
    <property type="entry name" value="Bira Bifunctional Protein, Domain 2"/>
    <property type="match status" value="1"/>
</dbReference>
<dbReference type="Proteomes" id="UP001597261">
    <property type="component" value="Unassembled WGS sequence"/>
</dbReference>
<comment type="catalytic activity">
    <reaction evidence="13">
        <text>tRNA(Sec) + L-serine + ATP = L-seryl-tRNA(Sec) + AMP + diphosphate + H(+)</text>
        <dbReference type="Rhea" id="RHEA:42580"/>
        <dbReference type="Rhea" id="RHEA-COMP:9742"/>
        <dbReference type="Rhea" id="RHEA-COMP:10128"/>
        <dbReference type="ChEBI" id="CHEBI:15378"/>
        <dbReference type="ChEBI" id="CHEBI:30616"/>
        <dbReference type="ChEBI" id="CHEBI:33019"/>
        <dbReference type="ChEBI" id="CHEBI:33384"/>
        <dbReference type="ChEBI" id="CHEBI:78442"/>
        <dbReference type="ChEBI" id="CHEBI:78533"/>
        <dbReference type="ChEBI" id="CHEBI:456215"/>
        <dbReference type="EC" id="6.1.1.11"/>
    </reaction>
</comment>
<evidence type="ECO:0000256" key="1">
    <source>
        <dbReference type="ARBA" id="ARBA00004496"/>
    </source>
</evidence>
<keyword evidence="9" id="KW-0648">Protein biosynthesis</keyword>
<dbReference type="PRINTS" id="PR00981">
    <property type="entry name" value="TRNASYNTHSER"/>
</dbReference>
<dbReference type="PANTHER" id="PTHR43697:SF1">
    <property type="entry name" value="SERINE--TRNA LIGASE"/>
    <property type="match status" value="1"/>
</dbReference>
<feature type="domain" description="Aminoacyl-transfer RNA synthetases class-II family profile" evidence="15">
    <location>
        <begin position="1"/>
        <end position="79"/>
    </location>
</feature>
<dbReference type="PROSITE" id="PS50862">
    <property type="entry name" value="AA_TRNA_LIGASE_II"/>
    <property type="match status" value="1"/>
</dbReference>
<keyword evidence="17" id="KW-1185">Reference proteome</keyword>
<protein>
    <recommendedName>
        <fullName evidence="4">serine--tRNA ligase</fullName>
        <ecNumber evidence="4">6.1.1.11</ecNumber>
    </recommendedName>
    <alternativeName>
        <fullName evidence="11">Seryl-tRNA synthetase</fullName>
    </alternativeName>
    <alternativeName>
        <fullName evidence="12">Seryl-tRNA(Ser/Sec) synthetase</fullName>
    </alternativeName>
</protein>
<comment type="subcellular location">
    <subcellularLocation>
        <location evidence="1">Cytoplasm</location>
    </subcellularLocation>
</comment>
<evidence type="ECO:0000256" key="10">
    <source>
        <dbReference type="ARBA" id="ARBA00023146"/>
    </source>
</evidence>
<gene>
    <name evidence="16" type="ORF">ACFSL4_25965</name>
</gene>
<evidence type="ECO:0000256" key="11">
    <source>
        <dbReference type="ARBA" id="ARBA00031113"/>
    </source>
</evidence>
<keyword evidence="10" id="KW-0030">Aminoacyl-tRNA synthetase</keyword>
<evidence type="ECO:0000313" key="17">
    <source>
        <dbReference type="Proteomes" id="UP001597261"/>
    </source>
</evidence>
<evidence type="ECO:0000313" key="16">
    <source>
        <dbReference type="EMBL" id="MFD1661556.1"/>
    </source>
</evidence>
<evidence type="ECO:0000256" key="5">
    <source>
        <dbReference type="ARBA" id="ARBA00022490"/>
    </source>
</evidence>
<evidence type="ECO:0000256" key="6">
    <source>
        <dbReference type="ARBA" id="ARBA00022598"/>
    </source>
</evidence>
<evidence type="ECO:0000256" key="4">
    <source>
        <dbReference type="ARBA" id="ARBA00012840"/>
    </source>
</evidence>
<dbReference type="PANTHER" id="PTHR43697">
    <property type="entry name" value="SERYL-TRNA SYNTHETASE"/>
    <property type="match status" value="1"/>
</dbReference>
<organism evidence="16 17">
    <name type="scientific">Streptomyces caeni</name>
    <dbReference type="NCBI Taxonomy" id="2307231"/>
    <lineage>
        <taxon>Bacteria</taxon>
        <taxon>Bacillati</taxon>
        <taxon>Actinomycetota</taxon>
        <taxon>Actinomycetes</taxon>
        <taxon>Kitasatosporales</taxon>
        <taxon>Streptomycetaceae</taxon>
        <taxon>Streptomyces</taxon>
    </lineage>
</organism>
<dbReference type="EMBL" id="JBHUDX010000079">
    <property type="protein sequence ID" value="MFD1661556.1"/>
    <property type="molecule type" value="Genomic_DNA"/>
</dbReference>
<accession>A0ABW4IYG4</accession>
<evidence type="ECO:0000256" key="9">
    <source>
        <dbReference type="ARBA" id="ARBA00022917"/>
    </source>
</evidence>
<keyword evidence="5" id="KW-0963">Cytoplasm</keyword>
<evidence type="ECO:0000259" key="15">
    <source>
        <dbReference type="PROSITE" id="PS50862"/>
    </source>
</evidence>
<comment type="similarity">
    <text evidence="3">Belongs to the class-II aminoacyl-tRNA synthetase family. Type-1 seryl-tRNA synthetase subfamily.</text>
</comment>
<keyword evidence="6 16" id="KW-0436">Ligase</keyword>
<dbReference type="InterPro" id="IPR002317">
    <property type="entry name" value="Ser-tRNA-ligase_type_1"/>
</dbReference>
<dbReference type="SUPFAM" id="SSF55681">
    <property type="entry name" value="Class II aaRS and biotin synthetases"/>
    <property type="match status" value="1"/>
</dbReference>
<evidence type="ECO:0000256" key="13">
    <source>
        <dbReference type="ARBA" id="ARBA00047929"/>
    </source>
</evidence>
<evidence type="ECO:0000256" key="14">
    <source>
        <dbReference type="ARBA" id="ARBA00048823"/>
    </source>
</evidence>
<evidence type="ECO:0000256" key="2">
    <source>
        <dbReference type="ARBA" id="ARBA00005045"/>
    </source>
</evidence>
<dbReference type="InterPro" id="IPR006195">
    <property type="entry name" value="aa-tRNA-synth_II"/>
</dbReference>
<evidence type="ECO:0000256" key="7">
    <source>
        <dbReference type="ARBA" id="ARBA00022741"/>
    </source>
</evidence>
<evidence type="ECO:0000256" key="3">
    <source>
        <dbReference type="ARBA" id="ARBA00010728"/>
    </source>
</evidence>
<dbReference type="InterPro" id="IPR045864">
    <property type="entry name" value="aa-tRNA-synth_II/BPL/LPL"/>
</dbReference>
<evidence type="ECO:0000256" key="8">
    <source>
        <dbReference type="ARBA" id="ARBA00022840"/>
    </source>
</evidence>
<comment type="caution">
    <text evidence="16">The sequence shown here is derived from an EMBL/GenBank/DDBJ whole genome shotgun (WGS) entry which is preliminary data.</text>
</comment>
<evidence type="ECO:0000256" key="12">
    <source>
        <dbReference type="ARBA" id="ARBA00033352"/>
    </source>
</evidence>
<dbReference type="GO" id="GO:0016874">
    <property type="term" value="F:ligase activity"/>
    <property type="evidence" value="ECO:0007669"/>
    <property type="project" value="UniProtKB-KW"/>
</dbReference>
<comment type="pathway">
    <text evidence="2">Aminoacyl-tRNA biosynthesis; selenocysteinyl-tRNA(Sec) biosynthesis; L-seryl-tRNA(Sec) from L-serine and tRNA(Sec): step 1/1.</text>
</comment>
<sequence>MAKTFDVEVRLPSIDSYAEVSSVSNARDYQARRGNIRYRPRQDKSAFVHTLNASGLATSRLLPAILEQHQQPDGTVVVPDVLRKWVMRDVLAGSRGSR</sequence>
<keyword evidence="8" id="KW-0067">ATP-binding</keyword>
<dbReference type="RefSeq" id="WP_381087630.1">
    <property type="nucleotide sequence ID" value="NZ_JBHUDX010000079.1"/>
</dbReference>
<comment type="catalytic activity">
    <reaction evidence="14">
        <text>tRNA(Ser) + L-serine + ATP = L-seryl-tRNA(Ser) + AMP + diphosphate + H(+)</text>
        <dbReference type="Rhea" id="RHEA:12292"/>
        <dbReference type="Rhea" id="RHEA-COMP:9669"/>
        <dbReference type="Rhea" id="RHEA-COMP:9703"/>
        <dbReference type="ChEBI" id="CHEBI:15378"/>
        <dbReference type="ChEBI" id="CHEBI:30616"/>
        <dbReference type="ChEBI" id="CHEBI:33019"/>
        <dbReference type="ChEBI" id="CHEBI:33384"/>
        <dbReference type="ChEBI" id="CHEBI:78442"/>
        <dbReference type="ChEBI" id="CHEBI:78533"/>
        <dbReference type="ChEBI" id="CHEBI:456215"/>
        <dbReference type="EC" id="6.1.1.11"/>
    </reaction>
</comment>
<dbReference type="Pfam" id="PF00587">
    <property type="entry name" value="tRNA-synt_2b"/>
    <property type="match status" value="1"/>
</dbReference>
<name>A0ABW4IYG4_9ACTN</name>